<sequence>MGSQERPTLCRSEPPLLLPTADGPTPPEPLSALEFRRIGHLAQRSRIHPGLKPHMVAAVAFAPPGPPGAHLPPPGPAPTAPAPPAGPAFPNIPDDINGFIPESGIDSPVTDIVHPYIGEFPVPSAKMPEEKEFSPLDGATNVILEEKLASQLPELTEDQNIIISMAQDVFTGEATVDNPYKIKVQQQLTTATDPLDMDPNSEKIGYLDEFGYLVEWNKTKDKEGKDIMVTHARGEATYFTAISVVALASGNYRQDSWEAQNANTHISKFIDVLEHKSWGNMDEHGETHPIRHLAWVEYYGDGQMRNRPMSKDSFGQIVLACYYAYTCPNSSSQVRQQAQSLLNKWIKYLSRHQWRLHSNYIPKEFEASNKEFDNLFEDEKHKNKITSFGAETYSTFSLVGIAERACNALYEQPKEHWKYMSFLGESSLNWCSRRCTPTNVSRVSIQRKFCICLHMEVVLPPSTPIMDQL</sequence>
<accession>A0AAN8I250</accession>
<protein>
    <submittedName>
        <fullName evidence="2">Uncharacterized protein</fullName>
    </submittedName>
</protein>
<gene>
    <name evidence="2" type="ORF">OHC33_011049</name>
</gene>
<dbReference type="AlphaFoldDB" id="A0AAN8I250"/>
<evidence type="ECO:0000313" key="2">
    <source>
        <dbReference type="EMBL" id="KAK5947944.1"/>
    </source>
</evidence>
<dbReference type="EMBL" id="JAKLMC020000058">
    <property type="protein sequence ID" value="KAK5947944.1"/>
    <property type="molecule type" value="Genomic_DNA"/>
</dbReference>
<dbReference type="Proteomes" id="UP001316803">
    <property type="component" value="Unassembled WGS sequence"/>
</dbReference>
<feature type="compositionally biased region" description="Pro residues" evidence="1">
    <location>
        <begin position="66"/>
        <end position="87"/>
    </location>
</feature>
<reference evidence="2 3" key="1">
    <citation type="submission" date="2022-12" db="EMBL/GenBank/DDBJ databases">
        <title>Genomic features and morphological characterization of a novel Knufia sp. strain isolated from spacecraft assembly facility.</title>
        <authorList>
            <person name="Teixeira M."/>
            <person name="Chander A.M."/>
            <person name="Stajich J.E."/>
            <person name="Venkateswaran K."/>
        </authorList>
    </citation>
    <scope>NUCLEOTIDE SEQUENCE [LARGE SCALE GENOMIC DNA]</scope>
    <source>
        <strain evidence="2 3">FJI-L2-BK-P2</strain>
    </source>
</reference>
<name>A0AAN8I250_9EURO</name>
<feature type="region of interest" description="Disordered" evidence="1">
    <location>
        <begin position="1"/>
        <end position="30"/>
    </location>
</feature>
<evidence type="ECO:0000313" key="3">
    <source>
        <dbReference type="Proteomes" id="UP001316803"/>
    </source>
</evidence>
<evidence type="ECO:0000256" key="1">
    <source>
        <dbReference type="SAM" id="MobiDB-lite"/>
    </source>
</evidence>
<keyword evidence="3" id="KW-1185">Reference proteome</keyword>
<organism evidence="2 3">
    <name type="scientific">Knufia fluminis</name>
    <dbReference type="NCBI Taxonomy" id="191047"/>
    <lineage>
        <taxon>Eukaryota</taxon>
        <taxon>Fungi</taxon>
        <taxon>Dikarya</taxon>
        <taxon>Ascomycota</taxon>
        <taxon>Pezizomycotina</taxon>
        <taxon>Eurotiomycetes</taxon>
        <taxon>Chaetothyriomycetidae</taxon>
        <taxon>Chaetothyriales</taxon>
        <taxon>Trichomeriaceae</taxon>
        <taxon>Knufia</taxon>
    </lineage>
</organism>
<comment type="caution">
    <text evidence="2">The sequence shown here is derived from an EMBL/GenBank/DDBJ whole genome shotgun (WGS) entry which is preliminary data.</text>
</comment>
<proteinExistence type="predicted"/>
<feature type="region of interest" description="Disordered" evidence="1">
    <location>
        <begin position="66"/>
        <end position="90"/>
    </location>
</feature>